<dbReference type="AlphaFoldDB" id="A0A828YY37"/>
<feature type="transmembrane region" description="Helical" evidence="1">
    <location>
        <begin position="40"/>
        <end position="61"/>
    </location>
</feature>
<dbReference type="EMBL" id="AFLV02000065">
    <property type="protein sequence ID" value="EKR62930.1"/>
    <property type="molecule type" value="Genomic_DNA"/>
</dbReference>
<evidence type="ECO:0000256" key="1">
    <source>
        <dbReference type="SAM" id="Phobius"/>
    </source>
</evidence>
<proteinExistence type="predicted"/>
<comment type="caution">
    <text evidence="2">The sequence shown here is derived from an EMBL/GenBank/DDBJ whole genome shotgun (WGS) entry which is preliminary data.</text>
</comment>
<protein>
    <submittedName>
        <fullName evidence="2">Uncharacterized protein</fullName>
    </submittedName>
</protein>
<keyword evidence="1" id="KW-0472">Membrane</keyword>
<sequence length="65" mass="7457">MPKPGSDPVEDGLFPSDRIGTIHKRSKNVKIFLIGFSRMIVYWSSVQFSAFAFIFPFFFAYESNS</sequence>
<reference evidence="2 3" key="1">
    <citation type="submission" date="2012-10" db="EMBL/GenBank/DDBJ databases">
        <authorList>
            <person name="Harkins D.M."/>
            <person name="Durkin A.S."/>
            <person name="Brinkac L.M."/>
            <person name="Haft D.H."/>
            <person name="Selengut J.D."/>
            <person name="Sanka R."/>
            <person name="DePew J."/>
            <person name="Purushe J."/>
            <person name="Whelen A.C."/>
            <person name="Vinetz J.M."/>
            <person name="Sutton G.G."/>
            <person name="Nierman W.C."/>
            <person name="Fouts D.E."/>
        </authorList>
    </citation>
    <scope>NUCLEOTIDE SEQUENCE [LARGE SCALE GENOMIC DNA]</scope>
    <source>
        <strain evidence="2 3">2006001853</strain>
    </source>
</reference>
<gene>
    <name evidence="2" type="ORF">LEP1GSC036_2478</name>
</gene>
<dbReference type="Proteomes" id="UP000001338">
    <property type="component" value="Unassembled WGS sequence"/>
</dbReference>
<organism evidence="2 3">
    <name type="scientific">Leptospira weilii str. 2006001853</name>
    <dbReference type="NCBI Taxonomy" id="1001589"/>
    <lineage>
        <taxon>Bacteria</taxon>
        <taxon>Pseudomonadati</taxon>
        <taxon>Spirochaetota</taxon>
        <taxon>Spirochaetia</taxon>
        <taxon>Leptospirales</taxon>
        <taxon>Leptospiraceae</taxon>
        <taxon>Leptospira</taxon>
    </lineage>
</organism>
<name>A0A828YY37_9LEPT</name>
<keyword evidence="1" id="KW-0812">Transmembrane</keyword>
<evidence type="ECO:0000313" key="2">
    <source>
        <dbReference type="EMBL" id="EKR62930.1"/>
    </source>
</evidence>
<accession>A0A828YY37</accession>
<evidence type="ECO:0000313" key="3">
    <source>
        <dbReference type="Proteomes" id="UP000001338"/>
    </source>
</evidence>
<keyword evidence="1" id="KW-1133">Transmembrane helix</keyword>